<evidence type="ECO:0000313" key="3">
    <source>
        <dbReference type="Proteomes" id="UP000830055"/>
    </source>
</evidence>
<dbReference type="RefSeq" id="WP_284153020.1">
    <property type="nucleotide sequence ID" value="NZ_AP025516.1"/>
</dbReference>
<name>A0ABM7W4S2_9BACT</name>
<gene>
    <name evidence="2" type="ORF">DPPLL_02600</name>
</gene>
<dbReference type="EMBL" id="AP025516">
    <property type="protein sequence ID" value="BDD85895.1"/>
    <property type="molecule type" value="Genomic_DNA"/>
</dbReference>
<dbReference type="PANTHER" id="PTHR33531">
    <property type="entry name" value="RUBRERYTHRIN SUBFAMILY"/>
    <property type="match status" value="1"/>
</dbReference>
<sequence>MCWQEKPEFDDVFTIDDIREIAVQIERNGEEAYRRAAAEIKHADVGELFTHMADEERKHREWFNTIQSNRELTGEELVLEQMGRNLLQEMVADQTFSLDGSELTEIHNFAEMLEQSQAFEQDTILFYEFLQGIIDDQEVRQQLDLIIAEERRHVKQLAELHAVLQRGEDDGAEV</sequence>
<proteinExistence type="predicted"/>
<dbReference type="PANTHER" id="PTHR33531:SF7">
    <property type="entry name" value="HYPOTHETICAL MEMBRANE PROTEIN, CONSERVED"/>
    <property type="match status" value="1"/>
</dbReference>
<dbReference type="Gene3D" id="1.20.1260.10">
    <property type="match status" value="1"/>
</dbReference>
<evidence type="ECO:0000259" key="1">
    <source>
        <dbReference type="Pfam" id="PF02915"/>
    </source>
</evidence>
<evidence type="ECO:0000313" key="2">
    <source>
        <dbReference type="EMBL" id="BDD85895.1"/>
    </source>
</evidence>
<dbReference type="Proteomes" id="UP000830055">
    <property type="component" value="Chromosome"/>
</dbReference>
<feature type="domain" description="Rubrerythrin diiron-binding" evidence="1">
    <location>
        <begin position="20"/>
        <end position="79"/>
    </location>
</feature>
<protein>
    <recommendedName>
        <fullName evidence="1">Rubrerythrin diiron-binding domain-containing protein</fullName>
    </recommendedName>
</protein>
<dbReference type="SUPFAM" id="SSF47240">
    <property type="entry name" value="Ferritin-like"/>
    <property type="match status" value="1"/>
</dbReference>
<accession>A0ABM7W4S2</accession>
<keyword evidence="3" id="KW-1185">Reference proteome</keyword>
<dbReference type="CDD" id="cd01045">
    <property type="entry name" value="Ferritin_like_AB"/>
    <property type="match status" value="1"/>
</dbReference>
<dbReference type="Pfam" id="PF02915">
    <property type="entry name" value="Rubrerythrin"/>
    <property type="match status" value="1"/>
</dbReference>
<organism evidence="2 3">
    <name type="scientific">Desulfofustis limnaeus</name>
    <dbReference type="NCBI Taxonomy" id="2740163"/>
    <lineage>
        <taxon>Bacteria</taxon>
        <taxon>Pseudomonadati</taxon>
        <taxon>Thermodesulfobacteriota</taxon>
        <taxon>Desulfobulbia</taxon>
        <taxon>Desulfobulbales</taxon>
        <taxon>Desulfocapsaceae</taxon>
        <taxon>Desulfofustis</taxon>
    </lineage>
</organism>
<reference evidence="2 3" key="1">
    <citation type="submission" date="2022-01" db="EMBL/GenBank/DDBJ databases">
        <title>Desulfofustis limnae sp. nov., a novel mesophilic sulfate-reducing bacterium isolated from marsh soil.</title>
        <authorList>
            <person name="Watanabe M."/>
            <person name="Takahashi A."/>
            <person name="Kojima H."/>
            <person name="Fukui M."/>
        </authorList>
    </citation>
    <scope>NUCLEOTIDE SEQUENCE [LARGE SCALE GENOMIC DNA]</scope>
    <source>
        <strain evidence="2 3">PPLL</strain>
    </source>
</reference>
<dbReference type="InterPro" id="IPR009078">
    <property type="entry name" value="Ferritin-like_SF"/>
</dbReference>
<dbReference type="InterPro" id="IPR003251">
    <property type="entry name" value="Rr_diiron-bd_dom"/>
</dbReference>
<dbReference type="InterPro" id="IPR012347">
    <property type="entry name" value="Ferritin-like"/>
</dbReference>